<gene>
    <name evidence="1" type="ORF">AAE02nite_27120</name>
</gene>
<dbReference type="InterPro" id="IPR000944">
    <property type="entry name" value="Tscrpt_reg_Rrf2"/>
</dbReference>
<dbReference type="SUPFAM" id="SSF46785">
    <property type="entry name" value="Winged helix' DNA-binding domain"/>
    <property type="match status" value="1"/>
</dbReference>
<dbReference type="Pfam" id="PF02082">
    <property type="entry name" value="Rrf2"/>
    <property type="match status" value="1"/>
</dbReference>
<evidence type="ECO:0000313" key="2">
    <source>
        <dbReference type="Proteomes" id="UP000321532"/>
    </source>
</evidence>
<dbReference type="GO" id="GO:0003700">
    <property type="term" value="F:DNA-binding transcription factor activity"/>
    <property type="evidence" value="ECO:0007669"/>
    <property type="project" value="TreeGrafter"/>
</dbReference>
<dbReference type="OrthoDB" id="9808360at2"/>
<dbReference type="PANTHER" id="PTHR33221">
    <property type="entry name" value="WINGED HELIX-TURN-HELIX TRANSCRIPTIONAL REGULATOR, RRF2 FAMILY"/>
    <property type="match status" value="1"/>
</dbReference>
<dbReference type="PROSITE" id="PS51197">
    <property type="entry name" value="HTH_RRF2_2"/>
    <property type="match status" value="1"/>
</dbReference>
<sequence>MLTKTSEYALRSIVYVAMQAAEGKKIGIKEIAKELELPLHFIGKILQDLVRKGIIASIKGPNGGFYLSRPASEITIMEVVRVIDGVEAFKRCGLGLKHCSDTHPCPLHHDFKKYRDGLATLFSTKTIRDLVQDIQNGHAFIRNRPETAAMSFMISPDIDKLPDENF</sequence>
<dbReference type="EMBL" id="BJYS01000019">
    <property type="protein sequence ID" value="GEO05048.1"/>
    <property type="molecule type" value="Genomic_DNA"/>
</dbReference>
<proteinExistence type="predicted"/>
<dbReference type="NCBIfam" id="TIGR00738">
    <property type="entry name" value="rrf2_super"/>
    <property type="match status" value="1"/>
</dbReference>
<dbReference type="InterPro" id="IPR036388">
    <property type="entry name" value="WH-like_DNA-bd_sf"/>
</dbReference>
<comment type="caution">
    <text evidence="1">The sequence shown here is derived from an EMBL/GenBank/DDBJ whole genome shotgun (WGS) entry which is preliminary data.</text>
</comment>
<dbReference type="GO" id="GO:0005829">
    <property type="term" value="C:cytosol"/>
    <property type="evidence" value="ECO:0007669"/>
    <property type="project" value="TreeGrafter"/>
</dbReference>
<dbReference type="PROSITE" id="PS01332">
    <property type="entry name" value="HTH_RRF2_1"/>
    <property type="match status" value="1"/>
</dbReference>
<dbReference type="Gene3D" id="1.10.10.10">
    <property type="entry name" value="Winged helix-like DNA-binding domain superfamily/Winged helix DNA-binding domain"/>
    <property type="match status" value="1"/>
</dbReference>
<dbReference type="PANTHER" id="PTHR33221:SF13">
    <property type="entry name" value="TRANSCRIPTIONAL REGULATOR-RELATED"/>
    <property type="match status" value="1"/>
</dbReference>
<dbReference type="AlphaFoldDB" id="A0A512AZ99"/>
<reference evidence="1 2" key="1">
    <citation type="submission" date="2019-07" db="EMBL/GenBank/DDBJ databases">
        <title>Whole genome shotgun sequence of Adhaeribacter aerolatus NBRC 106133.</title>
        <authorList>
            <person name="Hosoyama A."/>
            <person name="Uohara A."/>
            <person name="Ohji S."/>
            <person name="Ichikawa N."/>
        </authorList>
    </citation>
    <scope>NUCLEOTIDE SEQUENCE [LARGE SCALE GENOMIC DNA]</scope>
    <source>
        <strain evidence="1 2">NBRC 106133</strain>
    </source>
</reference>
<name>A0A512AZ99_9BACT</name>
<dbReference type="InterPro" id="IPR036390">
    <property type="entry name" value="WH_DNA-bd_sf"/>
</dbReference>
<dbReference type="RefSeq" id="WP_146898306.1">
    <property type="nucleotide sequence ID" value="NZ_BJYS01000019.1"/>
</dbReference>
<protein>
    <recommendedName>
        <fullName evidence="3">Rrf2 family transcriptional regulator</fullName>
    </recommendedName>
</protein>
<evidence type="ECO:0000313" key="1">
    <source>
        <dbReference type="EMBL" id="GEO05048.1"/>
    </source>
</evidence>
<accession>A0A512AZ99</accession>
<evidence type="ECO:0008006" key="3">
    <source>
        <dbReference type="Google" id="ProtNLM"/>
    </source>
</evidence>
<dbReference type="InterPro" id="IPR030489">
    <property type="entry name" value="TR_Rrf2-type_CS"/>
</dbReference>
<keyword evidence="2" id="KW-1185">Reference proteome</keyword>
<dbReference type="Proteomes" id="UP000321532">
    <property type="component" value="Unassembled WGS sequence"/>
</dbReference>
<organism evidence="1 2">
    <name type="scientific">Adhaeribacter aerolatus</name>
    <dbReference type="NCBI Taxonomy" id="670289"/>
    <lineage>
        <taxon>Bacteria</taxon>
        <taxon>Pseudomonadati</taxon>
        <taxon>Bacteroidota</taxon>
        <taxon>Cytophagia</taxon>
        <taxon>Cytophagales</taxon>
        <taxon>Hymenobacteraceae</taxon>
        <taxon>Adhaeribacter</taxon>
    </lineage>
</organism>